<dbReference type="Proteomes" id="UP000182829">
    <property type="component" value="Unassembled WGS sequence"/>
</dbReference>
<sequence length="361" mass="38395">MDRRDVLGALGTGAVVGITGCLGSATIDDGRDVTDLVGRTVTVPTDVDRLVALEAGCLRLVAQLDATDLIVGVEDDETGWLQEVPYNAANPELATKPVIGGRGGDPEGIIDAAPDLVLSTGSAEELETLERRTGLPVFGLTTGQFLDLGEPTLEEIWEAAGDVLGKEERANELSTFVEDTVADLRDRTATADTDDAPSAYVTGVSFQGGHGLEATRPLFAPFDFLGDVKNVASDVGFDGYPHVTISPEQLLAWDPDVIFVDRGNADLIEADLTETAYQELTAVESGELYGMLPNAHYGLNHSTIVANAYVVGSVLYPEAFDDVEIDQRADEIYDTMLGEPMYDDLTSTYGDVGRMGLTSNA</sequence>
<organism evidence="2 3">
    <name type="scientific">Natronobacterium gregoryi</name>
    <dbReference type="NCBI Taxonomy" id="44930"/>
    <lineage>
        <taxon>Archaea</taxon>
        <taxon>Methanobacteriati</taxon>
        <taxon>Methanobacteriota</taxon>
        <taxon>Stenosarchaea group</taxon>
        <taxon>Halobacteria</taxon>
        <taxon>Halobacteriales</taxon>
        <taxon>Natrialbaceae</taxon>
        <taxon>Natronobacterium</taxon>
    </lineage>
</organism>
<protein>
    <submittedName>
        <fullName evidence="2">Iron complex transport system substrate-binding protein</fullName>
    </submittedName>
</protein>
<dbReference type="PROSITE" id="PS51257">
    <property type="entry name" value="PROKAR_LIPOPROTEIN"/>
    <property type="match status" value="1"/>
</dbReference>
<evidence type="ECO:0000313" key="2">
    <source>
        <dbReference type="EMBL" id="SFJ28267.1"/>
    </source>
</evidence>
<feature type="domain" description="Fe/B12 periplasmic-binding" evidence="1">
    <location>
        <begin position="49"/>
        <end position="319"/>
    </location>
</feature>
<dbReference type="Gene3D" id="3.40.50.1980">
    <property type="entry name" value="Nitrogenase molybdenum iron protein domain"/>
    <property type="match status" value="2"/>
</dbReference>
<dbReference type="RefSeq" id="WP_005581705.1">
    <property type="nucleotide sequence ID" value="NZ_FORO01000020.1"/>
</dbReference>
<evidence type="ECO:0000313" key="3">
    <source>
        <dbReference type="Proteomes" id="UP000182829"/>
    </source>
</evidence>
<dbReference type="PANTHER" id="PTHR30535">
    <property type="entry name" value="VITAMIN B12-BINDING PROTEIN"/>
    <property type="match status" value="1"/>
</dbReference>
<name>A0A1I3Q4C5_9EURY</name>
<dbReference type="InterPro" id="IPR050902">
    <property type="entry name" value="ABC_Transporter_SBP"/>
</dbReference>
<dbReference type="OrthoDB" id="24039at2157"/>
<dbReference type="InterPro" id="IPR002491">
    <property type="entry name" value="ABC_transptr_periplasmic_BD"/>
</dbReference>
<dbReference type="OMA" id="CWYSFNK"/>
<dbReference type="GeneID" id="14206852"/>
<dbReference type="Pfam" id="PF01497">
    <property type="entry name" value="Peripla_BP_2"/>
    <property type="match status" value="1"/>
</dbReference>
<gene>
    <name evidence="2" type="ORF">SAMN05443661_12013</name>
</gene>
<accession>A0A1I3Q4C5</accession>
<evidence type="ECO:0000259" key="1">
    <source>
        <dbReference type="PROSITE" id="PS50983"/>
    </source>
</evidence>
<dbReference type="PANTHER" id="PTHR30535:SF34">
    <property type="entry name" value="MOLYBDATE-BINDING PROTEIN MOLA"/>
    <property type="match status" value="1"/>
</dbReference>
<dbReference type="PROSITE" id="PS50983">
    <property type="entry name" value="FE_B12_PBP"/>
    <property type="match status" value="1"/>
</dbReference>
<dbReference type="EMBL" id="FORO01000020">
    <property type="protein sequence ID" value="SFJ28267.1"/>
    <property type="molecule type" value="Genomic_DNA"/>
</dbReference>
<dbReference type="AlphaFoldDB" id="A0A1I3Q4C5"/>
<proteinExistence type="predicted"/>
<dbReference type="SUPFAM" id="SSF53807">
    <property type="entry name" value="Helical backbone' metal receptor"/>
    <property type="match status" value="1"/>
</dbReference>
<reference evidence="2 3" key="1">
    <citation type="submission" date="2016-10" db="EMBL/GenBank/DDBJ databases">
        <authorList>
            <person name="de Groot N.N."/>
        </authorList>
    </citation>
    <scope>NUCLEOTIDE SEQUENCE [LARGE SCALE GENOMIC DNA]</scope>
    <source>
        <strain evidence="2 3">SP2</strain>
    </source>
</reference>